<evidence type="ECO:0000313" key="2">
    <source>
        <dbReference type="EMBL" id="EHP38366.1"/>
    </source>
</evidence>
<dbReference type="Pfam" id="PF13116">
    <property type="entry name" value="YhdP"/>
    <property type="match status" value="1"/>
</dbReference>
<reference evidence="2" key="1">
    <citation type="journal article" date="2012" name="J. Bacteriol.">
        <title>De Novo Genome Project of Cupriavidus basilensis OR16.</title>
        <authorList>
            <person name="Cserhati M."/>
            <person name="Kriszt B."/>
            <person name="Szoboszlay S."/>
            <person name="Toth A."/>
            <person name="Szabo I."/>
            <person name="Tancsics A."/>
            <person name="Nagy I."/>
            <person name="Horvath B."/>
            <person name="Nagy I."/>
            <person name="Kukolya J."/>
        </authorList>
    </citation>
    <scope>NUCLEOTIDE SEQUENCE [LARGE SCALE GENOMIC DNA]</scope>
    <source>
        <strain evidence="2">OR16</strain>
    </source>
</reference>
<sequence>RAGSEEMLVQYGNVLNARYLLRRNGDAVEVQAGGIGIEQPAPQPASGVTAALAANRFDLDAWRAALAEAGKASAGNTAPVSAYLPERISVRTHTLYAFGRELDDVVLEATRESAGWGVQIESRQVAGNMRWRSDAATPAGALTLRLSHLNIPDTGDAANAANAADPLDGNTSDLPALDLVADRFELHGRDFGKLEVKAHSSENGGEPVWTLDRLVIEQPGATFTGSGSWRLPRRVREGAAAERRTLLDFKLDVRNGGQVLERMGLPHMLADGHGTFEGRIGWRGSPLSIDYPTLSGRMKLQLENGQILSVDPGAAKLLGVLSLQGLMRLATFDFRGVAGQGMVFDEITGTGTIENGVASTKDFALEGRANCAPR</sequence>
<feature type="domain" description="YhdP central" evidence="1">
    <location>
        <begin position="4"/>
        <end position="369"/>
    </location>
</feature>
<protein>
    <recommendedName>
        <fullName evidence="1">YhdP central domain-containing protein</fullName>
    </recommendedName>
</protein>
<dbReference type="InterPro" id="IPR011836">
    <property type="entry name" value="YhdP"/>
</dbReference>
<dbReference type="PATRIC" id="fig|1127483.3.peg.7484"/>
<feature type="non-terminal residue" evidence="2">
    <location>
        <position position="1"/>
    </location>
</feature>
<dbReference type="PANTHER" id="PTHR38690">
    <property type="entry name" value="PROTEASE-RELATED"/>
    <property type="match status" value="1"/>
</dbReference>
<dbReference type="Proteomes" id="UP000005808">
    <property type="component" value="Unassembled WGS sequence"/>
</dbReference>
<dbReference type="InterPro" id="IPR025263">
    <property type="entry name" value="YhdP_central"/>
</dbReference>
<name>H1SGI7_9BURK</name>
<gene>
    <name evidence="2" type="ORF">OR16_37570</name>
</gene>
<dbReference type="AlphaFoldDB" id="H1SGI7"/>
<dbReference type="PANTHER" id="PTHR38690:SF1">
    <property type="entry name" value="PROTEASE"/>
    <property type="match status" value="1"/>
</dbReference>
<comment type="caution">
    <text evidence="2">The sequence shown here is derived from an EMBL/GenBank/DDBJ whole genome shotgun (WGS) entry which is preliminary data.</text>
</comment>
<dbReference type="EMBL" id="AHJE01000130">
    <property type="protein sequence ID" value="EHP38366.1"/>
    <property type="molecule type" value="Genomic_DNA"/>
</dbReference>
<proteinExistence type="predicted"/>
<evidence type="ECO:0000259" key="1">
    <source>
        <dbReference type="Pfam" id="PF13116"/>
    </source>
</evidence>
<organism evidence="2">
    <name type="scientific">Cupriavidus basilensis OR16</name>
    <dbReference type="NCBI Taxonomy" id="1127483"/>
    <lineage>
        <taxon>Bacteria</taxon>
        <taxon>Pseudomonadati</taxon>
        <taxon>Pseudomonadota</taxon>
        <taxon>Betaproteobacteria</taxon>
        <taxon>Burkholderiales</taxon>
        <taxon>Burkholderiaceae</taxon>
        <taxon>Cupriavidus</taxon>
    </lineage>
</organism>
<dbReference type="RefSeq" id="WP_006163506.1">
    <property type="nucleotide sequence ID" value="NZ_AHJE01000130.1"/>
</dbReference>
<accession>H1SGI7</accession>